<organism evidence="3 4">
    <name type="scientific">Sporobacter termitidis DSM 10068</name>
    <dbReference type="NCBI Taxonomy" id="1123282"/>
    <lineage>
        <taxon>Bacteria</taxon>
        <taxon>Bacillati</taxon>
        <taxon>Bacillota</taxon>
        <taxon>Clostridia</taxon>
        <taxon>Eubacteriales</taxon>
        <taxon>Oscillospiraceae</taxon>
        <taxon>Sporobacter</taxon>
    </lineage>
</organism>
<evidence type="ECO:0000313" key="4">
    <source>
        <dbReference type="Proteomes" id="UP000183995"/>
    </source>
</evidence>
<gene>
    <name evidence="3" type="ORF">SAMN02745823_01975</name>
</gene>
<evidence type="ECO:0000256" key="1">
    <source>
        <dbReference type="SAM" id="MobiDB-lite"/>
    </source>
</evidence>
<sequence length="59" mass="6444">MRTFQHQLAGEGESAMKKTTAPKKNRKIIGILLIILGIIGILVPIMPGWIFILAGISML</sequence>
<protein>
    <submittedName>
        <fullName evidence="3">Uncharacterized protein</fullName>
    </submittedName>
</protein>
<feature type="region of interest" description="Disordered" evidence="1">
    <location>
        <begin position="1"/>
        <end position="20"/>
    </location>
</feature>
<evidence type="ECO:0000313" key="3">
    <source>
        <dbReference type="EMBL" id="SHI02424.1"/>
    </source>
</evidence>
<keyword evidence="2" id="KW-0812">Transmembrane</keyword>
<keyword evidence="2" id="KW-0472">Membrane</keyword>
<dbReference type="EMBL" id="FQXV01000006">
    <property type="protein sequence ID" value="SHI02424.1"/>
    <property type="molecule type" value="Genomic_DNA"/>
</dbReference>
<proteinExistence type="predicted"/>
<accession>A0A1M5XSB7</accession>
<feature type="transmembrane region" description="Helical" evidence="2">
    <location>
        <begin position="28"/>
        <end position="56"/>
    </location>
</feature>
<name>A0A1M5XSB7_9FIRM</name>
<evidence type="ECO:0000256" key="2">
    <source>
        <dbReference type="SAM" id="Phobius"/>
    </source>
</evidence>
<keyword evidence="2" id="KW-1133">Transmembrane helix</keyword>
<dbReference type="AlphaFoldDB" id="A0A1M5XSB7"/>
<reference evidence="3 4" key="1">
    <citation type="submission" date="2016-11" db="EMBL/GenBank/DDBJ databases">
        <authorList>
            <person name="Jaros S."/>
            <person name="Januszkiewicz K."/>
            <person name="Wedrychowicz H."/>
        </authorList>
    </citation>
    <scope>NUCLEOTIDE SEQUENCE [LARGE SCALE GENOMIC DNA]</scope>
    <source>
        <strain evidence="3 4">DSM 10068</strain>
    </source>
</reference>
<keyword evidence="4" id="KW-1185">Reference proteome</keyword>
<dbReference type="STRING" id="1123282.SAMN02745823_01975"/>
<dbReference type="Proteomes" id="UP000183995">
    <property type="component" value="Unassembled WGS sequence"/>
</dbReference>